<dbReference type="EMBL" id="CAJMWX010000486">
    <property type="protein sequence ID" value="CAE6418425.1"/>
    <property type="molecule type" value="Genomic_DNA"/>
</dbReference>
<organism evidence="4 5">
    <name type="scientific">Rhizoctonia solani</name>
    <dbReference type="NCBI Taxonomy" id="456999"/>
    <lineage>
        <taxon>Eukaryota</taxon>
        <taxon>Fungi</taxon>
        <taxon>Dikarya</taxon>
        <taxon>Basidiomycota</taxon>
        <taxon>Agaricomycotina</taxon>
        <taxon>Agaricomycetes</taxon>
        <taxon>Cantharellales</taxon>
        <taxon>Ceratobasidiaceae</taxon>
        <taxon>Rhizoctonia</taxon>
    </lineage>
</organism>
<dbReference type="PROSITE" id="PS50082">
    <property type="entry name" value="WD_REPEATS_2"/>
    <property type="match status" value="6"/>
</dbReference>
<feature type="repeat" description="WD" evidence="3">
    <location>
        <begin position="1"/>
        <end position="34"/>
    </location>
</feature>
<keyword evidence="2" id="KW-0677">Repeat</keyword>
<protein>
    <submittedName>
        <fullName evidence="4">Uncharacterized protein</fullName>
    </submittedName>
</protein>
<dbReference type="InterPro" id="IPR019775">
    <property type="entry name" value="WD40_repeat_CS"/>
</dbReference>
<sequence length="378" mass="41196">MSLVFTPDGTRLVSGSEDKTIRIWNVSDGSPVGNPFKGHTQGIRSVVVSPNGTRIASGSNDRTVRVWNIDDGTLVAGPFVGHTARICSVTYSPDGTRVISGSSDHTIRVWNVRDGLLSPTIPFKRHMSHLKSISFFGTGTQILSASEDSSFWVWNIPPCKVASSSPARKRISSLKQPLPTARANTIPEDHTQQILGTADAYPLSGSLKGHKDPLTSSTVSANNAVLVTGFGNGLIRVWDLQKAGLVVDPFHGHGGEVTSLLLSPNHSHVISCSREDTTIRVWDTRNTILRIAPLNSSPTGSTPTHGDSHLLDGWNIREDDWVTNSSSHLLFWIPHDFSSSHVWPSPYAEFIVTKNGVLHIPPQELILGQQWSRCYLPD</sequence>
<evidence type="ECO:0000256" key="3">
    <source>
        <dbReference type="PROSITE-ProRule" id="PRU00221"/>
    </source>
</evidence>
<evidence type="ECO:0000256" key="1">
    <source>
        <dbReference type="ARBA" id="ARBA00022574"/>
    </source>
</evidence>
<dbReference type="Pfam" id="PF00400">
    <property type="entry name" value="WD40"/>
    <property type="match status" value="6"/>
</dbReference>
<evidence type="ECO:0000313" key="5">
    <source>
        <dbReference type="Proteomes" id="UP000663888"/>
    </source>
</evidence>
<accession>A0A8H2X7Y8</accession>
<dbReference type="PROSITE" id="PS50294">
    <property type="entry name" value="WD_REPEATS_REGION"/>
    <property type="match status" value="6"/>
</dbReference>
<dbReference type="InterPro" id="IPR001680">
    <property type="entry name" value="WD40_rpt"/>
</dbReference>
<dbReference type="SMART" id="SM00320">
    <property type="entry name" value="WD40"/>
    <property type="match status" value="6"/>
</dbReference>
<dbReference type="InterPro" id="IPR015943">
    <property type="entry name" value="WD40/YVTN_repeat-like_dom_sf"/>
</dbReference>
<evidence type="ECO:0000313" key="4">
    <source>
        <dbReference type="EMBL" id="CAE6418425.1"/>
    </source>
</evidence>
<dbReference type="PROSITE" id="PS00678">
    <property type="entry name" value="WD_REPEATS_1"/>
    <property type="match status" value="4"/>
</dbReference>
<name>A0A8H2X7Y8_9AGAM</name>
<keyword evidence="1 3" id="KW-0853">WD repeat</keyword>
<dbReference type="InterPro" id="IPR036322">
    <property type="entry name" value="WD40_repeat_dom_sf"/>
</dbReference>
<proteinExistence type="predicted"/>
<feature type="repeat" description="WD" evidence="3">
    <location>
        <begin position="250"/>
        <end position="286"/>
    </location>
</feature>
<dbReference type="PANTHER" id="PTHR44129">
    <property type="entry name" value="WD REPEAT-CONTAINING PROTEIN POP1"/>
    <property type="match status" value="1"/>
</dbReference>
<evidence type="ECO:0000256" key="2">
    <source>
        <dbReference type="ARBA" id="ARBA00022737"/>
    </source>
</evidence>
<dbReference type="InterPro" id="IPR050349">
    <property type="entry name" value="WD_LIS1/nudF_dynein_reg"/>
</dbReference>
<dbReference type="SUPFAM" id="SSF50978">
    <property type="entry name" value="WD40 repeat-like"/>
    <property type="match status" value="1"/>
</dbReference>
<gene>
    <name evidence="4" type="ORF">RDB_LOCUS19977</name>
</gene>
<dbReference type="CDD" id="cd00200">
    <property type="entry name" value="WD40"/>
    <property type="match status" value="1"/>
</dbReference>
<feature type="repeat" description="WD" evidence="3">
    <location>
        <begin position="79"/>
        <end position="120"/>
    </location>
</feature>
<dbReference type="Proteomes" id="UP000663888">
    <property type="component" value="Unassembled WGS sequence"/>
</dbReference>
<dbReference type="PRINTS" id="PR00320">
    <property type="entry name" value="GPROTEINBRPT"/>
</dbReference>
<comment type="caution">
    <text evidence="4">The sequence shown here is derived from an EMBL/GenBank/DDBJ whole genome shotgun (WGS) entry which is preliminary data.</text>
</comment>
<reference evidence="4" key="1">
    <citation type="submission" date="2021-01" db="EMBL/GenBank/DDBJ databases">
        <authorList>
            <person name="Kaushik A."/>
        </authorList>
    </citation>
    <scope>NUCLEOTIDE SEQUENCE</scope>
    <source>
        <strain evidence="4">AG4-R118</strain>
    </source>
</reference>
<dbReference type="InterPro" id="IPR020472">
    <property type="entry name" value="WD40_PAC1"/>
</dbReference>
<feature type="repeat" description="WD" evidence="3">
    <location>
        <begin position="123"/>
        <end position="156"/>
    </location>
</feature>
<feature type="repeat" description="WD" evidence="3">
    <location>
        <begin position="207"/>
        <end position="248"/>
    </location>
</feature>
<feature type="repeat" description="WD" evidence="3">
    <location>
        <begin position="36"/>
        <end position="77"/>
    </location>
</feature>
<dbReference type="AlphaFoldDB" id="A0A8H2X7Y8"/>
<dbReference type="Gene3D" id="2.130.10.10">
    <property type="entry name" value="YVTN repeat-like/Quinoprotein amine dehydrogenase"/>
    <property type="match status" value="2"/>
</dbReference>